<dbReference type="EC" id="3.1.3.48" evidence="2"/>
<keyword evidence="3" id="KW-0378">Hydrolase</keyword>
<dbReference type="SUPFAM" id="SSF52799">
    <property type="entry name" value="(Phosphotyrosine protein) phosphatases II"/>
    <property type="match status" value="1"/>
</dbReference>
<protein>
    <recommendedName>
        <fullName evidence="2">protein-tyrosine-phosphatase</fullName>
        <ecNumber evidence="2">3.1.3.48</ecNumber>
    </recommendedName>
</protein>
<dbReference type="GO" id="GO:0004725">
    <property type="term" value="F:protein tyrosine phosphatase activity"/>
    <property type="evidence" value="ECO:0007669"/>
    <property type="project" value="UniProtKB-EC"/>
</dbReference>
<evidence type="ECO:0000256" key="2">
    <source>
        <dbReference type="ARBA" id="ARBA00013064"/>
    </source>
</evidence>
<dbReference type="Gene3D" id="3.90.190.10">
    <property type="entry name" value="Protein tyrosine phosphatase superfamily"/>
    <property type="match status" value="1"/>
</dbReference>
<feature type="domain" description="Tyrosine specific protein phosphatases" evidence="6">
    <location>
        <begin position="86"/>
        <end position="144"/>
    </location>
</feature>
<dbReference type="EMBL" id="CAJNOC010003966">
    <property type="protein sequence ID" value="CAF1004711.1"/>
    <property type="molecule type" value="Genomic_DNA"/>
</dbReference>
<evidence type="ECO:0000313" key="7">
    <source>
        <dbReference type="EMBL" id="CAF1004711.1"/>
    </source>
</evidence>
<evidence type="ECO:0000259" key="5">
    <source>
        <dbReference type="PROSITE" id="PS50054"/>
    </source>
</evidence>
<evidence type="ECO:0000256" key="3">
    <source>
        <dbReference type="ARBA" id="ARBA00022801"/>
    </source>
</evidence>
<dbReference type="GO" id="GO:0005737">
    <property type="term" value="C:cytoplasm"/>
    <property type="evidence" value="ECO:0007669"/>
    <property type="project" value="TreeGrafter"/>
</dbReference>
<dbReference type="PROSITE" id="PS00383">
    <property type="entry name" value="TYR_PHOSPHATASE_1"/>
    <property type="match status" value="1"/>
</dbReference>
<dbReference type="OrthoDB" id="253091at2759"/>
<dbReference type="PANTHER" id="PTHR10159:SF519">
    <property type="entry name" value="DUAL SPECIFICITY PROTEIN PHOSPHATASE MPK3"/>
    <property type="match status" value="1"/>
</dbReference>
<reference evidence="7" key="1">
    <citation type="submission" date="2021-02" db="EMBL/GenBank/DDBJ databases">
        <authorList>
            <person name="Nowell W R."/>
        </authorList>
    </citation>
    <scope>NUCLEOTIDE SEQUENCE</scope>
    <source>
        <strain evidence="7">Ploen Becks lab</strain>
    </source>
</reference>
<dbReference type="Proteomes" id="UP000663879">
    <property type="component" value="Unassembled WGS sequence"/>
</dbReference>
<feature type="non-terminal residue" evidence="7">
    <location>
        <position position="1"/>
    </location>
</feature>
<evidence type="ECO:0000256" key="1">
    <source>
        <dbReference type="ARBA" id="ARBA00008601"/>
    </source>
</evidence>
<dbReference type="InterPro" id="IPR016130">
    <property type="entry name" value="Tyr_Pase_AS"/>
</dbReference>
<dbReference type="CDD" id="cd14498">
    <property type="entry name" value="DSP"/>
    <property type="match status" value="1"/>
</dbReference>
<dbReference type="PANTHER" id="PTHR10159">
    <property type="entry name" value="DUAL SPECIFICITY PROTEIN PHOSPHATASE"/>
    <property type="match status" value="1"/>
</dbReference>
<evidence type="ECO:0000313" key="8">
    <source>
        <dbReference type="Proteomes" id="UP000663879"/>
    </source>
</evidence>
<dbReference type="GO" id="GO:0043409">
    <property type="term" value="P:negative regulation of MAPK cascade"/>
    <property type="evidence" value="ECO:0007669"/>
    <property type="project" value="TreeGrafter"/>
</dbReference>
<sequence>MGNQNQRLQNYSSNKQFEDISLIIQPYLYLGGGSINRNPQLANFYGITHILNMASEIAPNMDLFGNRNIKYKHIPADDTLNYNIRYHFEEAFELIDDARRTNGKILVHCAMGISRSATIVIAYIMNRYDMTLRSALDFVRSKRPIVQPNSLFLKLLLDYEKELIAIYKDMEKKTQLRNKTRNIKYLTIEPNFAQAQPQMNLIPINLSGSHNKSTRNRKCPESLKLTNITKIDLIVYADDIILISTTKLGLQQQIIILEEFGIFNEIKYNPNRTVFIVFNKNVDEIRRDNWQEDIYLDGSKLTQVTSMKYLGVNISDDDKNTEHISKRKKASYCALAK</sequence>
<keyword evidence="8" id="KW-1185">Reference proteome</keyword>
<evidence type="ECO:0000256" key="4">
    <source>
        <dbReference type="ARBA" id="ARBA00022912"/>
    </source>
</evidence>
<keyword evidence="4" id="KW-0904">Protein phosphatase</keyword>
<feature type="domain" description="Tyrosine-protein phosphatase" evidence="5">
    <location>
        <begin position="19"/>
        <end position="165"/>
    </location>
</feature>
<evidence type="ECO:0000259" key="6">
    <source>
        <dbReference type="PROSITE" id="PS50056"/>
    </source>
</evidence>
<proteinExistence type="inferred from homology"/>
<dbReference type="InterPro" id="IPR020422">
    <property type="entry name" value="TYR_PHOSPHATASE_DUAL_dom"/>
</dbReference>
<dbReference type="PROSITE" id="PS50054">
    <property type="entry name" value="TYR_PHOSPHATASE_DUAL"/>
    <property type="match status" value="1"/>
</dbReference>
<comment type="similarity">
    <text evidence="1">Belongs to the protein-tyrosine phosphatase family. Non-receptor class dual specificity subfamily.</text>
</comment>
<organism evidence="7 8">
    <name type="scientific">Brachionus calyciflorus</name>
    <dbReference type="NCBI Taxonomy" id="104777"/>
    <lineage>
        <taxon>Eukaryota</taxon>
        <taxon>Metazoa</taxon>
        <taxon>Spiralia</taxon>
        <taxon>Gnathifera</taxon>
        <taxon>Rotifera</taxon>
        <taxon>Eurotatoria</taxon>
        <taxon>Monogononta</taxon>
        <taxon>Pseudotrocha</taxon>
        <taxon>Ploima</taxon>
        <taxon>Brachionidae</taxon>
        <taxon>Brachionus</taxon>
    </lineage>
</organism>
<dbReference type="PROSITE" id="PS50056">
    <property type="entry name" value="TYR_PHOSPHATASE_2"/>
    <property type="match status" value="1"/>
</dbReference>
<dbReference type="InterPro" id="IPR000340">
    <property type="entry name" value="Dual-sp_phosphatase_cat-dom"/>
</dbReference>
<gene>
    <name evidence="7" type="ORF">OXX778_LOCUS16591</name>
</gene>
<dbReference type="Pfam" id="PF00782">
    <property type="entry name" value="DSPc"/>
    <property type="match status" value="1"/>
</dbReference>
<dbReference type="AlphaFoldDB" id="A0A814H2G3"/>
<dbReference type="SMART" id="SM00195">
    <property type="entry name" value="DSPc"/>
    <property type="match status" value="1"/>
</dbReference>
<name>A0A814H2G3_9BILA</name>
<accession>A0A814H2G3</accession>
<dbReference type="InterPro" id="IPR029021">
    <property type="entry name" value="Prot-tyrosine_phosphatase-like"/>
</dbReference>
<dbReference type="InterPro" id="IPR000387">
    <property type="entry name" value="Tyr_Pase_dom"/>
</dbReference>
<comment type="caution">
    <text evidence="7">The sequence shown here is derived from an EMBL/GenBank/DDBJ whole genome shotgun (WGS) entry which is preliminary data.</text>
</comment>